<evidence type="ECO:0000313" key="5">
    <source>
        <dbReference type="EMBL" id="SVA48427.1"/>
    </source>
</evidence>
<dbReference type="PANTHER" id="PTHR30511:SF0">
    <property type="entry name" value="ALANINE RACEMASE, CATABOLIC-RELATED"/>
    <property type="match status" value="1"/>
</dbReference>
<dbReference type="SUPFAM" id="SSF50621">
    <property type="entry name" value="Alanine racemase C-terminal domain-like"/>
    <property type="match status" value="1"/>
</dbReference>
<dbReference type="InterPro" id="IPR011079">
    <property type="entry name" value="Ala_racemase_C"/>
</dbReference>
<dbReference type="GO" id="GO:0030632">
    <property type="term" value="P:D-alanine biosynthetic process"/>
    <property type="evidence" value="ECO:0007669"/>
    <property type="project" value="TreeGrafter"/>
</dbReference>
<dbReference type="Gene3D" id="3.20.20.10">
    <property type="entry name" value="Alanine racemase"/>
    <property type="match status" value="1"/>
</dbReference>
<dbReference type="PRINTS" id="PR00992">
    <property type="entry name" value="ALARACEMASE"/>
</dbReference>
<evidence type="ECO:0000256" key="1">
    <source>
        <dbReference type="ARBA" id="ARBA00001933"/>
    </source>
</evidence>
<evidence type="ECO:0000256" key="2">
    <source>
        <dbReference type="ARBA" id="ARBA00022898"/>
    </source>
</evidence>
<keyword evidence="2" id="KW-0663">Pyridoxal phosphate</keyword>
<dbReference type="InterPro" id="IPR001608">
    <property type="entry name" value="Ala_racemase_N"/>
</dbReference>
<dbReference type="AlphaFoldDB" id="A0A381W905"/>
<dbReference type="PROSITE" id="PS00395">
    <property type="entry name" value="ALANINE_RACEMASE"/>
    <property type="match status" value="1"/>
</dbReference>
<dbReference type="Gene3D" id="2.40.37.10">
    <property type="entry name" value="Lyase, Ornithine Decarboxylase, Chain A, domain 1"/>
    <property type="match status" value="1"/>
</dbReference>
<keyword evidence="3" id="KW-0413">Isomerase</keyword>
<evidence type="ECO:0000256" key="3">
    <source>
        <dbReference type="ARBA" id="ARBA00023235"/>
    </source>
</evidence>
<dbReference type="GO" id="GO:0008784">
    <property type="term" value="F:alanine racemase activity"/>
    <property type="evidence" value="ECO:0007669"/>
    <property type="project" value="InterPro"/>
</dbReference>
<dbReference type="NCBIfam" id="TIGR00492">
    <property type="entry name" value="alr"/>
    <property type="match status" value="1"/>
</dbReference>
<name>A0A381W905_9ZZZZ</name>
<feature type="domain" description="Alanine racemase C-terminal" evidence="4">
    <location>
        <begin position="243"/>
        <end position="368"/>
    </location>
</feature>
<dbReference type="Pfam" id="PF01168">
    <property type="entry name" value="Ala_racemase_N"/>
    <property type="match status" value="1"/>
</dbReference>
<dbReference type="InterPro" id="IPR009006">
    <property type="entry name" value="Ala_racemase/Decarboxylase_C"/>
</dbReference>
<dbReference type="PANTHER" id="PTHR30511">
    <property type="entry name" value="ALANINE RACEMASE"/>
    <property type="match status" value="1"/>
</dbReference>
<dbReference type="SMART" id="SM01005">
    <property type="entry name" value="Ala_racemase_C"/>
    <property type="match status" value="1"/>
</dbReference>
<accession>A0A381W905</accession>
<gene>
    <name evidence="5" type="ORF">METZ01_LOCUS101281</name>
</gene>
<comment type="cofactor">
    <cofactor evidence="1">
        <name>pyridoxal 5'-phosphate</name>
        <dbReference type="ChEBI" id="CHEBI:597326"/>
    </cofactor>
</comment>
<dbReference type="InterPro" id="IPR020622">
    <property type="entry name" value="Ala_racemase_pyridoxalP-BS"/>
</dbReference>
<evidence type="ECO:0000259" key="4">
    <source>
        <dbReference type="SMART" id="SM01005"/>
    </source>
</evidence>
<dbReference type="GO" id="GO:0005829">
    <property type="term" value="C:cytosol"/>
    <property type="evidence" value="ECO:0007669"/>
    <property type="project" value="TreeGrafter"/>
</dbReference>
<dbReference type="EMBL" id="UINC01010928">
    <property type="protein sequence ID" value="SVA48427.1"/>
    <property type="molecule type" value="Genomic_DNA"/>
</dbReference>
<proteinExistence type="predicted"/>
<dbReference type="GO" id="GO:0030170">
    <property type="term" value="F:pyridoxal phosphate binding"/>
    <property type="evidence" value="ECO:0007669"/>
    <property type="project" value="TreeGrafter"/>
</dbReference>
<dbReference type="Pfam" id="PF00842">
    <property type="entry name" value="Ala_racemase_C"/>
    <property type="match status" value="1"/>
</dbReference>
<organism evidence="5">
    <name type="scientific">marine metagenome</name>
    <dbReference type="NCBI Taxonomy" id="408172"/>
    <lineage>
        <taxon>unclassified sequences</taxon>
        <taxon>metagenomes</taxon>
        <taxon>ecological metagenomes</taxon>
    </lineage>
</organism>
<dbReference type="InterPro" id="IPR029066">
    <property type="entry name" value="PLP-binding_barrel"/>
</dbReference>
<dbReference type="SUPFAM" id="SSF51419">
    <property type="entry name" value="PLP-binding barrel"/>
    <property type="match status" value="1"/>
</dbReference>
<reference evidence="5" key="1">
    <citation type="submission" date="2018-05" db="EMBL/GenBank/DDBJ databases">
        <authorList>
            <person name="Lanie J.A."/>
            <person name="Ng W.-L."/>
            <person name="Kazmierczak K.M."/>
            <person name="Andrzejewski T.M."/>
            <person name="Davidsen T.M."/>
            <person name="Wayne K.J."/>
            <person name="Tettelin H."/>
            <person name="Glass J.I."/>
            <person name="Rusch D."/>
            <person name="Podicherti R."/>
            <person name="Tsui H.-C.T."/>
            <person name="Winkler M.E."/>
        </authorList>
    </citation>
    <scope>NUCLEOTIDE SEQUENCE</scope>
</reference>
<sequence length="368" mass="39255">MGPETHPTWMELDPSALMDNVGEIRRCIGDGVKIIASVKANAYGHGIEPVGRVLSQAGAEMLATGSFAEAVALRDAGVKTPILLLAGALPNALGDVVARGFIPTIYDMDGARAVDNAAKVTAPVFVKVDCGLGRLGIPLDEAPNLLREVASLTNVQLQGLYTHLSFKDSDGMAYARQRLALFYELVTNLRAGGLDIPITQAIASSALIAGWSDGCSAVCPGHILFGLNSLESDMTDDFPYRPALRAVKSRVIQVRNHDTGPVMGSGGYHRSRRERRTAVAPCGLNDGYIPPGPGQDAFVLHRGRELRVVGVSLEHLTVELPDEVACETGDELTIAGGTITLDRLAQWQERRPIDVMLSFSGRLPVVLS</sequence>
<dbReference type="CDD" id="cd00430">
    <property type="entry name" value="PLPDE_III_AR"/>
    <property type="match status" value="1"/>
</dbReference>
<protein>
    <recommendedName>
        <fullName evidence="4">Alanine racemase C-terminal domain-containing protein</fullName>
    </recommendedName>
</protein>
<dbReference type="InterPro" id="IPR000821">
    <property type="entry name" value="Ala_racemase"/>
</dbReference>